<dbReference type="EMBL" id="LWQT01000045">
    <property type="protein sequence ID" value="OAN51437.1"/>
    <property type="molecule type" value="Genomic_DNA"/>
</dbReference>
<dbReference type="PRINTS" id="PR00081">
    <property type="entry name" value="GDHRDH"/>
</dbReference>
<dbReference type="Pfam" id="PF00106">
    <property type="entry name" value="adh_short"/>
    <property type="match status" value="1"/>
</dbReference>
<dbReference type="PANTHER" id="PTHR44196:SF1">
    <property type="entry name" value="DEHYDROGENASE_REDUCTASE SDR FAMILY MEMBER 7B"/>
    <property type="match status" value="1"/>
</dbReference>
<dbReference type="PANTHER" id="PTHR44196">
    <property type="entry name" value="DEHYDROGENASE/REDUCTASE SDR FAMILY MEMBER 7B"/>
    <property type="match status" value="1"/>
</dbReference>
<dbReference type="OrthoDB" id="335726at2"/>
<accession>A0A178MR36</accession>
<dbReference type="GO" id="GO:0016020">
    <property type="term" value="C:membrane"/>
    <property type="evidence" value="ECO:0007669"/>
    <property type="project" value="TreeGrafter"/>
</dbReference>
<dbReference type="STRING" id="1285242.A6A04_16095"/>
<name>A0A178MR36_9PROT</name>
<evidence type="ECO:0000313" key="4">
    <source>
        <dbReference type="Proteomes" id="UP000078428"/>
    </source>
</evidence>
<dbReference type="PROSITE" id="PS00061">
    <property type="entry name" value="ADH_SHORT"/>
    <property type="match status" value="1"/>
</dbReference>
<proteinExistence type="inferred from homology"/>
<dbReference type="InterPro" id="IPR036291">
    <property type="entry name" value="NAD(P)-bd_dom_sf"/>
</dbReference>
<dbReference type="InterPro" id="IPR020904">
    <property type="entry name" value="Sc_DH/Rdtase_CS"/>
</dbReference>
<evidence type="ECO:0000313" key="3">
    <source>
        <dbReference type="EMBL" id="OAN51437.1"/>
    </source>
</evidence>
<dbReference type="InterPro" id="IPR002347">
    <property type="entry name" value="SDR_fam"/>
</dbReference>
<dbReference type="RefSeq" id="WP_068491533.1">
    <property type="nucleotide sequence ID" value="NZ_LWQT01000045.1"/>
</dbReference>
<protein>
    <submittedName>
        <fullName evidence="3">Short-chain dehydrogenase</fullName>
    </submittedName>
</protein>
<gene>
    <name evidence="3" type="ORF">A6A04_16095</name>
</gene>
<dbReference type="Proteomes" id="UP000078428">
    <property type="component" value="Unassembled WGS sequence"/>
</dbReference>
<organism evidence="3 4">
    <name type="scientific">Paramagnetospirillum marisnigri</name>
    <dbReference type="NCBI Taxonomy" id="1285242"/>
    <lineage>
        <taxon>Bacteria</taxon>
        <taxon>Pseudomonadati</taxon>
        <taxon>Pseudomonadota</taxon>
        <taxon>Alphaproteobacteria</taxon>
        <taxon>Rhodospirillales</taxon>
        <taxon>Magnetospirillaceae</taxon>
        <taxon>Paramagnetospirillum</taxon>
    </lineage>
</organism>
<keyword evidence="2" id="KW-0560">Oxidoreductase</keyword>
<keyword evidence="4" id="KW-1185">Reference proteome</keyword>
<evidence type="ECO:0000256" key="2">
    <source>
        <dbReference type="ARBA" id="ARBA00023002"/>
    </source>
</evidence>
<comment type="similarity">
    <text evidence="1">Belongs to the short-chain dehydrogenases/reductases (SDR) family.</text>
</comment>
<comment type="caution">
    <text evidence="3">The sequence shown here is derived from an EMBL/GenBank/DDBJ whole genome shotgun (WGS) entry which is preliminary data.</text>
</comment>
<dbReference type="Gene3D" id="3.40.50.720">
    <property type="entry name" value="NAD(P)-binding Rossmann-like Domain"/>
    <property type="match status" value="1"/>
</dbReference>
<sequence length="252" mass="26341">MSRPVSILITGASSGLGAGLARFYAASGVTLHLSGRDPVRLERTASDCRASGAEVIATLVDVGDAAATRAWVEASEAHRPLDLAIANAGISAGTHGGGESADQIRAIFAVNVDGVINTVMPAVAAMTERRRGQVAIMSSLAGFRGFPGAPAYCASKAAVRVWGEGLRAELAPLGVGVSVICPGFVTTPMTAVNNFRMPFLMEVEPACRIIASGLERNRGRIAFPWPMLLAARLAGCLPDRLMDMVSRRTPRK</sequence>
<dbReference type="AlphaFoldDB" id="A0A178MR36"/>
<evidence type="ECO:0000256" key="1">
    <source>
        <dbReference type="ARBA" id="ARBA00006484"/>
    </source>
</evidence>
<reference evidence="3 4" key="1">
    <citation type="submission" date="2016-04" db="EMBL/GenBank/DDBJ databases">
        <title>Draft genome sequence of freshwater magnetotactic bacteria Magnetospirillum marisnigri SP-1 and Magnetospirillum moscoviense BB-1.</title>
        <authorList>
            <person name="Koziaeva V."/>
            <person name="Dziuba M.V."/>
            <person name="Ivanov T.M."/>
            <person name="Kuznetsov B."/>
            <person name="Grouzdev D.S."/>
        </authorList>
    </citation>
    <scope>NUCLEOTIDE SEQUENCE [LARGE SCALE GENOMIC DNA]</scope>
    <source>
        <strain evidence="3 4">SP-1</strain>
    </source>
</reference>
<dbReference type="SUPFAM" id="SSF51735">
    <property type="entry name" value="NAD(P)-binding Rossmann-fold domains"/>
    <property type="match status" value="1"/>
</dbReference>
<dbReference type="GO" id="GO:0016491">
    <property type="term" value="F:oxidoreductase activity"/>
    <property type="evidence" value="ECO:0007669"/>
    <property type="project" value="UniProtKB-KW"/>
</dbReference>